<dbReference type="Proteomes" id="UP000036608">
    <property type="component" value="Chromosome"/>
</dbReference>
<evidence type="ECO:0000256" key="15">
    <source>
        <dbReference type="RuleBase" id="RU365021"/>
    </source>
</evidence>
<keyword evidence="13 15" id="KW-0472">Membrane</keyword>
<comment type="subcellular location">
    <subcellularLocation>
        <location evidence="2">Cell inner membrane</location>
        <topology evidence="2">Single-pass membrane protein</topology>
    </subcellularLocation>
</comment>
<dbReference type="Gene3D" id="2.60.120.260">
    <property type="entry name" value="Galactose-binding domain-like"/>
    <property type="match status" value="2"/>
</dbReference>
<evidence type="ECO:0000256" key="10">
    <source>
        <dbReference type="ARBA" id="ARBA00022692"/>
    </source>
</evidence>
<dbReference type="NCBIfam" id="NF008330">
    <property type="entry name" value="PRK11114.2-4"/>
    <property type="match status" value="1"/>
</dbReference>
<keyword evidence="8 15" id="KW-0997">Cell inner membrane</keyword>
<accession>A0A0H5A7L4</accession>
<evidence type="ECO:0000256" key="4">
    <source>
        <dbReference type="ARBA" id="ARBA00010714"/>
    </source>
</evidence>
<evidence type="ECO:0000313" key="17">
    <source>
        <dbReference type="Proteomes" id="UP000036608"/>
    </source>
</evidence>
<evidence type="ECO:0000256" key="9">
    <source>
        <dbReference type="ARBA" id="ARBA00022636"/>
    </source>
</evidence>
<dbReference type="RefSeq" id="WP_049710492.1">
    <property type="nucleotide sequence ID" value="NZ_CP011507.1"/>
</dbReference>
<dbReference type="InterPro" id="IPR018513">
    <property type="entry name" value="Cell_synthase_bac"/>
</dbReference>
<evidence type="ECO:0000256" key="13">
    <source>
        <dbReference type="ARBA" id="ARBA00023136"/>
    </source>
</evidence>
<sequence>MTSKIFARPHPRRALALMIASLMGFNTLAQAAEQAVATVPVQSTDNGYSLTLKQLGRRDTMNLQGVESSDSVNFDIRADEVVKGAQLLLKYSYSPALLAELSQINVLVNGEVAASLALPKERAGTPQEQLVKIPAHLITEFNRLSLQFIGHYTMSCEDPLHSSLWAKISNSSELKVQVEPIVLKDDLAVLPLPFFDKRDARQVSLPFVFATAPDSAALEAAGALSSWIGGLASYRGATFPTTLGELPAKGNAIVLVQTADALDVHGVAVAKPTGPTLTLIANPNDAHGKLLIVTGRDGEELKRAANAVVLGNPVLAGNSVVITKLDALAPRRPYDAPNWLPSNRPVRLGELIEQQKLSVSGYNPGAISVDMRLPPDLFNWREEGVPLKLKYRYTPQQVSTNSALLIGLNDQFMKSVALPSVTNLGGGQTLLDQLKKDESLPREVTTLLPISSASPKSKLQLRFMYDYIKEGECRDIIVDNMRGSVDPDSTLDVTGYQHYIAMPNLGVFNDSGFPFTRLADLSESAVVMPDNYGTDELTAYLTVLGRFGEATGYPATAVKVVQAKDVQSVADKDLLVLATAANQPLLKQWQQYLPATSDGEQHQFLLSDLPRYVRSWISPDPAANQHPANTGITFKGLSNSTWLAGFQSPLKSGRSVVLIASNKPQGLLEATTALIGGDTYKDSIQGSLAVVQGTQISSLVGDEQYYVGKLNYFKFMQWQLSQNLGWMLLITFLGLAVVTSLIYLSLRARAKRRLA</sequence>
<evidence type="ECO:0000256" key="5">
    <source>
        <dbReference type="ARBA" id="ARBA00011437"/>
    </source>
</evidence>
<keyword evidence="15" id="KW-0732">Signal</keyword>
<dbReference type="EMBL" id="CP011507">
    <property type="protein sequence ID" value="AKS06916.1"/>
    <property type="molecule type" value="Genomic_DNA"/>
</dbReference>
<dbReference type="Pfam" id="PF03170">
    <property type="entry name" value="BcsB"/>
    <property type="match status" value="1"/>
</dbReference>
<feature type="chain" id="PRO_5015215502" description="Cyclic di-GMP-binding protein" evidence="15">
    <location>
        <begin position="32"/>
        <end position="755"/>
    </location>
</feature>
<comment type="function">
    <text evidence="1 15">Binds the cellulose synthase activator, bis-(3'-5') cyclic diguanylic acid (c-di-GMP).</text>
</comment>
<evidence type="ECO:0000256" key="2">
    <source>
        <dbReference type="ARBA" id="ARBA00004377"/>
    </source>
</evidence>
<feature type="signal peptide" evidence="15">
    <location>
        <begin position="1"/>
        <end position="31"/>
    </location>
</feature>
<dbReference type="NCBIfam" id="NF008323">
    <property type="entry name" value="PRK11114.1-1"/>
    <property type="match status" value="1"/>
</dbReference>
<dbReference type="InterPro" id="IPR003920">
    <property type="entry name" value="Cell_synth_B"/>
</dbReference>
<reference evidence="16 17" key="1">
    <citation type="journal article" date="2015" name="Genome Announc.">
        <title>Complete Genome Sequence of the Rhizobacterium Pseudomonas trivialis Strain IHBB745 with Multiple Plant Growth-Promoting Activities and Tolerance to Desiccation and Alkalinity.</title>
        <authorList>
            <person name="Gulati A."/>
            <person name="Swarnkar M.K."/>
            <person name="Vyas P."/>
            <person name="Rahi P."/>
            <person name="Thakur R."/>
            <person name="Thakur N."/>
            <person name="Singh A.K."/>
        </authorList>
    </citation>
    <scope>NUCLEOTIDE SEQUENCE [LARGE SCALE GENOMIC DNA]</scope>
    <source>
        <strain evidence="17">745</strain>
    </source>
</reference>
<dbReference type="PATRIC" id="fig|200450.3.peg.2592"/>
<dbReference type="GO" id="GO:0005886">
    <property type="term" value="C:plasma membrane"/>
    <property type="evidence" value="ECO:0007669"/>
    <property type="project" value="UniProtKB-SubCell"/>
</dbReference>
<comment type="pathway">
    <text evidence="3 15">Glycan metabolism; bacterial cellulose biosynthesis.</text>
</comment>
<proteinExistence type="inferred from homology"/>
<comment type="similarity">
    <text evidence="4 15">Belongs to the AcsB/BcsB family.</text>
</comment>
<keyword evidence="10 15" id="KW-0812">Transmembrane</keyword>
<keyword evidence="9 15" id="KW-0973">c-di-GMP</keyword>
<evidence type="ECO:0000256" key="8">
    <source>
        <dbReference type="ARBA" id="ARBA00022519"/>
    </source>
</evidence>
<keyword evidence="7 15" id="KW-1003">Cell membrane</keyword>
<protein>
    <recommendedName>
        <fullName evidence="6 15">Cyclic di-GMP-binding protein</fullName>
    </recommendedName>
    <alternativeName>
        <fullName evidence="14 15">Cellulose synthase regulatory subunit</fullName>
    </alternativeName>
</protein>
<dbReference type="KEGG" id="ptv:AA957_12580"/>
<evidence type="ECO:0000256" key="6">
    <source>
        <dbReference type="ARBA" id="ARBA00021844"/>
    </source>
</evidence>
<keyword evidence="11 15" id="KW-0135">Cellulose biosynthesis</keyword>
<dbReference type="OrthoDB" id="9806702at2"/>
<evidence type="ECO:0000256" key="7">
    <source>
        <dbReference type="ARBA" id="ARBA00022475"/>
    </source>
</evidence>
<gene>
    <name evidence="16" type="ORF">AA957_12580</name>
</gene>
<dbReference type="PANTHER" id="PTHR39083">
    <property type="entry name" value="CYCLIC DI-GMP-BINDING PROTEIN"/>
    <property type="match status" value="1"/>
</dbReference>
<dbReference type="GO" id="GO:0006011">
    <property type="term" value="P:UDP-alpha-D-glucose metabolic process"/>
    <property type="evidence" value="ECO:0007669"/>
    <property type="project" value="InterPro"/>
</dbReference>
<organism evidence="16 17">
    <name type="scientific">Pseudomonas trivialis</name>
    <dbReference type="NCBI Taxonomy" id="200450"/>
    <lineage>
        <taxon>Bacteria</taxon>
        <taxon>Pseudomonadati</taxon>
        <taxon>Pseudomonadota</taxon>
        <taxon>Gammaproteobacteria</taxon>
        <taxon>Pseudomonadales</taxon>
        <taxon>Pseudomonadaceae</taxon>
        <taxon>Pseudomonas</taxon>
    </lineage>
</organism>
<evidence type="ECO:0000256" key="12">
    <source>
        <dbReference type="ARBA" id="ARBA00022989"/>
    </source>
</evidence>
<evidence type="ECO:0000256" key="3">
    <source>
        <dbReference type="ARBA" id="ARBA00005186"/>
    </source>
</evidence>
<keyword evidence="12 15" id="KW-1133">Transmembrane helix</keyword>
<name>A0A0H5A7L4_9PSED</name>
<dbReference type="PANTHER" id="PTHR39083:SF1">
    <property type="entry name" value="CYCLIC DI-GMP-BINDING PROTEIN"/>
    <property type="match status" value="1"/>
</dbReference>
<reference evidence="17" key="2">
    <citation type="submission" date="2015-05" db="EMBL/GenBank/DDBJ databases">
        <authorList>
            <person name="Swarnkar M.K."/>
            <person name="Vyas P."/>
            <person name="Rahi P."/>
            <person name="Thakur R."/>
            <person name="Thakur N."/>
            <person name="Singh A.K."/>
            <person name="Gulati A."/>
        </authorList>
    </citation>
    <scope>NUCLEOTIDE SEQUENCE [LARGE SCALE GENOMIC DNA]</scope>
    <source>
        <strain evidence="17">745</strain>
    </source>
</reference>
<feature type="transmembrane region" description="Helical" evidence="15">
    <location>
        <begin position="724"/>
        <end position="746"/>
    </location>
</feature>
<comment type="subunit">
    <text evidence="5 15">Tightly associated with the cellulose synthase catalytic subunit.</text>
</comment>
<dbReference type="PRINTS" id="PR01440">
    <property type="entry name" value="CELLSNTHASEB"/>
</dbReference>
<dbReference type="AlphaFoldDB" id="A0A0H5A7L4"/>
<evidence type="ECO:0000256" key="11">
    <source>
        <dbReference type="ARBA" id="ARBA00022916"/>
    </source>
</evidence>
<evidence type="ECO:0000256" key="14">
    <source>
        <dbReference type="ARBA" id="ARBA00033444"/>
    </source>
</evidence>
<dbReference type="GO" id="GO:0030244">
    <property type="term" value="P:cellulose biosynthetic process"/>
    <property type="evidence" value="ECO:0007669"/>
    <property type="project" value="UniProtKB-KW"/>
</dbReference>
<dbReference type="UniPathway" id="UPA00694"/>
<evidence type="ECO:0000256" key="1">
    <source>
        <dbReference type="ARBA" id="ARBA00002057"/>
    </source>
</evidence>
<evidence type="ECO:0000313" key="16">
    <source>
        <dbReference type="EMBL" id="AKS06916.1"/>
    </source>
</evidence>